<proteinExistence type="predicted"/>
<dbReference type="AlphaFoldDB" id="A0AB39BKW2"/>
<dbReference type="NCBIfam" id="TIGR04088">
    <property type="entry name" value="cognate_SipW"/>
    <property type="match status" value="1"/>
</dbReference>
<dbReference type="RefSeq" id="WP_368499419.1">
    <property type="nucleotide sequence ID" value="NZ_CP162511.1"/>
</dbReference>
<accession>A0AB39BKW2</accession>
<name>A0AB39BKW2_9MICO</name>
<protein>
    <submittedName>
        <fullName evidence="1">Alternate-type signal peptide domain-containing protein</fullName>
    </submittedName>
</protein>
<dbReference type="InterPro" id="IPR023833">
    <property type="entry name" value="Signal_pept_SipW-depend-type"/>
</dbReference>
<dbReference type="EMBL" id="CP162511">
    <property type="protein sequence ID" value="XDI07043.1"/>
    <property type="molecule type" value="Genomic_DNA"/>
</dbReference>
<organism evidence="1">
    <name type="scientific">Herbiconiux sp. A18JL235</name>
    <dbReference type="NCBI Taxonomy" id="3152363"/>
    <lineage>
        <taxon>Bacteria</taxon>
        <taxon>Bacillati</taxon>
        <taxon>Actinomycetota</taxon>
        <taxon>Actinomycetes</taxon>
        <taxon>Micrococcales</taxon>
        <taxon>Microbacteriaceae</taxon>
        <taxon>Herbiconiux</taxon>
    </lineage>
</organism>
<dbReference type="NCBIfam" id="TIGR04089">
    <property type="entry name" value="exp_by_SipW_III"/>
    <property type="match status" value="1"/>
</dbReference>
<gene>
    <name evidence="1" type="ORF">ABFY20_08075</name>
</gene>
<dbReference type="InterPro" id="IPR024006">
    <property type="entry name" value="Alt_signal_exp_actinobact"/>
</dbReference>
<reference evidence="1" key="1">
    <citation type="submission" date="2024-05" db="EMBL/GenBank/DDBJ databases">
        <title>Herbiconiux sp. A18JL235.</title>
        <authorList>
            <person name="Zhang G."/>
        </authorList>
    </citation>
    <scope>NUCLEOTIDE SEQUENCE</scope>
    <source>
        <strain evidence="1">A18JL235</strain>
    </source>
</reference>
<sequence length="192" mass="18972">MNKLAKGAIAGAAGLVLLLGGAGTFAFWNSTAAVTGGTISAGNLVVTDDGAAGVWTDQNGATVNLSTYKIVPGDTLTYTDTLLVTAVGQNLEATLGLTSNAIHTPASPTAADTALVGYLTANTTVDLAANDPAISGTSPNYTITAGASGITDVPVVVTVTVPFPYGTAGSNNDAKLGTAVLDDMAVNLSQIQ</sequence>
<evidence type="ECO:0000313" key="1">
    <source>
        <dbReference type="EMBL" id="XDI07043.1"/>
    </source>
</evidence>